<evidence type="ECO:0000313" key="5">
    <source>
        <dbReference type="Proteomes" id="UP000283509"/>
    </source>
</evidence>
<feature type="disulfide bond" evidence="2">
    <location>
        <begin position="402"/>
        <end position="417"/>
    </location>
</feature>
<reference evidence="4 5" key="2">
    <citation type="submission" date="2019-01" db="EMBL/GenBank/DDBJ databases">
        <title>The decoding of complex shrimp genome reveals the adaptation for benthos swimmer, frequently molting mechanism and breeding impact on genome.</title>
        <authorList>
            <person name="Sun Y."/>
            <person name="Gao Y."/>
            <person name="Yu Y."/>
        </authorList>
    </citation>
    <scope>NUCLEOTIDE SEQUENCE [LARGE SCALE GENOMIC DNA]</scope>
    <source>
        <tissue evidence="4">Muscle</tissue>
    </source>
</reference>
<dbReference type="Pfam" id="PF00057">
    <property type="entry name" value="Ldl_recept_a"/>
    <property type="match status" value="1"/>
</dbReference>
<reference evidence="4 5" key="1">
    <citation type="submission" date="2018-04" db="EMBL/GenBank/DDBJ databases">
        <authorList>
            <person name="Zhang X."/>
            <person name="Yuan J."/>
            <person name="Li F."/>
            <person name="Xiang J."/>
        </authorList>
    </citation>
    <scope>NUCLEOTIDE SEQUENCE [LARGE SCALE GENOMIC DNA]</scope>
    <source>
        <tissue evidence="4">Muscle</tissue>
    </source>
</reference>
<gene>
    <name evidence="4" type="ORF">C7M84_007368</name>
</gene>
<feature type="compositionally biased region" description="Polar residues" evidence="3">
    <location>
        <begin position="544"/>
        <end position="586"/>
    </location>
</feature>
<dbReference type="InterPro" id="IPR002172">
    <property type="entry name" value="LDrepeatLR_classA_rpt"/>
</dbReference>
<dbReference type="SMART" id="SM00192">
    <property type="entry name" value="LDLa"/>
    <property type="match status" value="1"/>
</dbReference>
<comment type="caution">
    <text evidence="4">The sequence shown here is derived from an EMBL/GenBank/DDBJ whole genome shotgun (WGS) entry which is preliminary data.</text>
</comment>
<evidence type="ECO:0000256" key="1">
    <source>
        <dbReference type="ARBA" id="ARBA00023157"/>
    </source>
</evidence>
<dbReference type="Proteomes" id="UP000283509">
    <property type="component" value="Unassembled WGS sequence"/>
</dbReference>
<dbReference type="CDD" id="cd00112">
    <property type="entry name" value="LDLa"/>
    <property type="match status" value="1"/>
</dbReference>
<dbReference type="PROSITE" id="PS01209">
    <property type="entry name" value="LDLRA_1"/>
    <property type="match status" value="1"/>
</dbReference>
<proteinExistence type="predicted"/>
<dbReference type="InterPro" id="IPR036055">
    <property type="entry name" value="LDL_receptor-like_sf"/>
</dbReference>
<evidence type="ECO:0000256" key="3">
    <source>
        <dbReference type="SAM" id="MobiDB-lite"/>
    </source>
</evidence>
<dbReference type="Gene3D" id="4.10.400.10">
    <property type="entry name" value="Low-density Lipoprotein Receptor"/>
    <property type="match status" value="1"/>
</dbReference>
<name>A0A3R7N0N9_PENVA</name>
<dbReference type="EMBL" id="QCYY01001931">
    <property type="protein sequence ID" value="ROT74127.1"/>
    <property type="molecule type" value="Genomic_DNA"/>
</dbReference>
<dbReference type="PROSITE" id="PS50068">
    <property type="entry name" value="LDLRA_2"/>
    <property type="match status" value="1"/>
</dbReference>
<evidence type="ECO:0000256" key="2">
    <source>
        <dbReference type="PROSITE-ProRule" id="PRU00124"/>
    </source>
</evidence>
<protein>
    <submittedName>
        <fullName evidence="4">Uncharacterized protein</fullName>
    </submittedName>
</protein>
<feature type="disulfide bond" evidence="2">
    <location>
        <begin position="383"/>
        <end position="395"/>
    </location>
</feature>
<dbReference type="InterPro" id="IPR023415">
    <property type="entry name" value="LDLR_class-A_CS"/>
</dbReference>
<dbReference type="AlphaFoldDB" id="A0A3R7N0N9"/>
<keyword evidence="1 2" id="KW-1015">Disulfide bond</keyword>
<evidence type="ECO:0000313" key="4">
    <source>
        <dbReference type="EMBL" id="ROT74127.1"/>
    </source>
</evidence>
<keyword evidence="5" id="KW-1185">Reference proteome</keyword>
<accession>A0A3R7N0N9</accession>
<feature type="region of interest" description="Disordered" evidence="3">
    <location>
        <begin position="525"/>
        <end position="592"/>
    </location>
</feature>
<feature type="disulfide bond" evidence="2">
    <location>
        <begin position="390"/>
        <end position="408"/>
    </location>
</feature>
<dbReference type="SUPFAM" id="SSF57424">
    <property type="entry name" value="LDL receptor-like module"/>
    <property type="match status" value="1"/>
</dbReference>
<sequence>MPFVPSAPNDGPRFPAGVVPRGVLLRQGKHVWAEEAPVVPLCWYLFCLSVTSTRVSVFQDGRRLLKVDAAAAYLAGRPRVLVGGGQPWPDVPPATYKLFTPTSDSWDALRESENAAFVTGSFAGELFDPRAWDSELSDREMTALAACGASPPAASGVWRGRGANITRDSMDDAEPCKKREFAYVLLGTPMPYAQNEQACRRLGASMIAPEGQSQHTALLQEVEAYQDTCGGGRQVLWVGGGGGGRCPALTVSGQESTGCRAGGICAGCELASTPSRRLFTLRGLCAPEEADLVFVLGSAPPPAGSSSAPQPYFQGVERYSLRRGAGAGQAAAAATWELRDDASGQVVASLSDDLPVGVPPLARGGGPVRRGRRAHRQGVLSACGERETTCGSGECVPLARRCDGYPDCADGYDEEDCQPVRPPASYLLTAPPPPTPSEVELDFEVSRVPSTAPLTVLLRVTMSWRDPRLAFANIRPSQDTPIPEDAPLWLPRLLILAPDIAAPSGVVRSPRDGEGGRVERSIALTALTTGAALPDPRDTPARAKTTTPPEKQHSTAPATAEAEQQPSLATQESKQQGRGSSSQAFSQFIFHA</sequence>
<organism evidence="4 5">
    <name type="scientific">Penaeus vannamei</name>
    <name type="common">Whiteleg shrimp</name>
    <name type="synonym">Litopenaeus vannamei</name>
    <dbReference type="NCBI Taxonomy" id="6689"/>
    <lineage>
        <taxon>Eukaryota</taxon>
        <taxon>Metazoa</taxon>
        <taxon>Ecdysozoa</taxon>
        <taxon>Arthropoda</taxon>
        <taxon>Crustacea</taxon>
        <taxon>Multicrustacea</taxon>
        <taxon>Malacostraca</taxon>
        <taxon>Eumalacostraca</taxon>
        <taxon>Eucarida</taxon>
        <taxon>Decapoda</taxon>
        <taxon>Dendrobranchiata</taxon>
        <taxon>Penaeoidea</taxon>
        <taxon>Penaeidae</taxon>
        <taxon>Penaeus</taxon>
    </lineage>
</organism>